<dbReference type="STRING" id="1042311.A0A2T3Z818"/>
<feature type="transmembrane region" description="Helical" evidence="7">
    <location>
        <begin position="263"/>
        <end position="281"/>
    </location>
</feature>
<feature type="transmembrane region" description="Helical" evidence="7">
    <location>
        <begin position="164"/>
        <end position="182"/>
    </location>
</feature>
<evidence type="ECO:0000313" key="8">
    <source>
        <dbReference type="EMBL" id="PTB40948.1"/>
    </source>
</evidence>
<feature type="transmembrane region" description="Helical" evidence="7">
    <location>
        <begin position="659"/>
        <end position="679"/>
    </location>
</feature>
<accession>A0A2T3Z818</accession>
<dbReference type="PANTHER" id="PTHR36840:SF1">
    <property type="entry name" value="BLL5714 PROTEIN"/>
    <property type="match status" value="1"/>
</dbReference>
<feature type="transmembrane region" description="Helical" evidence="7">
    <location>
        <begin position="605"/>
        <end position="626"/>
    </location>
</feature>
<gene>
    <name evidence="8" type="ORF">M441DRAFT_80383</name>
</gene>
<evidence type="ECO:0000256" key="5">
    <source>
        <dbReference type="ARBA" id="ARBA00023136"/>
    </source>
</evidence>
<feature type="transmembrane region" description="Helical" evidence="7">
    <location>
        <begin position="234"/>
        <end position="251"/>
    </location>
</feature>
<reference evidence="8 9" key="1">
    <citation type="submission" date="2016-07" db="EMBL/GenBank/DDBJ databases">
        <title>Multiple horizontal gene transfer events from other fungi enriched the ability of initially mycotrophic Trichoderma (Ascomycota) to feed on dead plant biomass.</title>
        <authorList>
            <consortium name="DOE Joint Genome Institute"/>
            <person name="Aerts A."/>
            <person name="Atanasova L."/>
            <person name="Chenthamara K."/>
            <person name="Zhang J."/>
            <person name="Grujic M."/>
            <person name="Henrissat B."/>
            <person name="Kuo A."/>
            <person name="Salamov A."/>
            <person name="Lipzen A."/>
            <person name="Labutti K."/>
            <person name="Barry K."/>
            <person name="Miao Y."/>
            <person name="Rahimi M.J."/>
            <person name="Shen Q."/>
            <person name="Grigoriev I.V."/>
            <person name="Kubicek C.P."/>
            <person name="Druzhinina I.S."/>
        </authorList>
    </citation>
    <scope>NUCLEOTIDE SEQUENCE [LARGE SCALE GENOMIC DNA]</scope>
    <source>
        <strain evidence="8 9">CBS 433.97</strain>
    </source>
</reference>
<dbReference type="PANTHER" id="PTHR36840">
    <property type="entry name" value="BLL5714 PROTEIN"/>
    <property type="match status" value="1"/>
</dbReference>
<protein>
    <recommendedName>
        <fullName evidence="10">Low temperature requirement protein A</fullName>
    </recommendedName>
</protein>
<evidence type="ECO:0000256" key="1">
    <source>
        <dbReference type="ARBA" id="ARBA00004141"/>
    </source>
</evidence>
<dbReference type="Pfam" id="PF06140">
    <property type="entry name" value="Ifi-6-16"/>
    <property type="match status" value="1"/>
</dbReference>
<proteinExistence type="inferred from homology"/>
<feature type="transmembrane region" description="Helical" evidence="7">
    <location>
        <begin position="368"/>
        <end position="385"/>
    </location>
</feature>
<keyword evidence="5 7" id="KW-0472">Membrane</keyword>
<evidence type="ECO:0000256" key="2">
    <source>
        <dbReference type="ARBA" id="ARBA00007262"/>
    </source>
</evidence>
<feature type="transmembrane region" description="Helical" evidence="7">
    <location>
        <begin position="633"/>
        <end position="653"/>
    </location>
</feature>
<keyword evidence="3 7" id="KW-0812">Transmembrane</keyword>
<dbReference type="Pfam" id="PF06772">
    <property type="entry name" value="LtrA"/>
    <property type="match status" value="1"/>
</dbReference>
<feature type="transmembrane region" description="Helical" evidence="7">
    <location>
        <begin position="194"/>
        <end position="213"/>
    </location>
</feature>
<evidence type="ECO:0008006" key="10">
    <source>
        <dbReference type="Google" id="ProtNLM"/>
    </source>
</evidence>
<dbReference type="EMBL" id="KZ679262">
    <property type="protein sequence ID" value="PTB40948.1"/>
    <property type="molecule type" value="Genomic_DNA"/>
</dbReference>
<feature type="transmembrane region" description="Helical" evidence="7">
    <location>
        <begin position="138"/>
        <end position="157"/>
    </location>
</feature>
<keyword evidence="9" id="KW-1185">Reference proteome</keyword>
<dbReference type="OrthoDB" id="191995at2759"/>
<feature type="transmembrane region" description="Helical" evidence="7">
    <location>
        <begin position="336"/>
        <end position="356"/>
    </location>
</feature>
<organism evidence="8 9">
    <name type="scientific">Trichoderma asperellum (strain ATCC 204424 / CBS 433.97 / NBRC 101777)</name>
    <dbReference type="NCBI Taxonomy" id="1042311"/>
    <lineage>
        <taxon>Eukaryota</taxon>
        <taxon>Fungi</taxon>
        <taxon>Dikarya</taxon>
        <taxon>Ascomycota</taxon>
        <taxon>Pezizomycotina</taxon>
        <taxon>Sordariomycetes</taxon>
        <taxon>Hypocreomycetidae</taxon>
        <taxon>Hypocreales</taxon>
        <taxon>Hypocreaceae</taxon>
        <taxon>Trichoderma</taxon>
    </lineage>
</organism>
<feature type="transmembrane region" description="Helical" evidence="7">
    <location>
        <begin position="397"/>
        <end position="418"/>
    </location>
</feature>
<dbReference type="InterPro" id="IPR009311">
    <property type="entry name" value="IFI6/IFI27-like"/>
</dbReference>
<feature type="compositionally biased region" description="Low complexity" evidence="6">
    <location>
        <begin position="534"/>
        <end position="545"/>
    </location>
</feature>
<feature type="region of interest" description="Disordered" evidence="6">
    <location>
        <begin position="534"/>
        <end position="559"/>
    </location>
</feature>
<evidence type="ECO:0000313" key="9">
    <source>
        <dbReference type="Proteomes" id="UP000240493"/>
    </source>
</evidence>
<feature type="transmembrane region" description="Helical" evidence="7">
    <location>
        <begin position="301"/>
        <end position="324"/>
    </location>
</feature>
<evidence type="ECO:0000256" key="6">
    <source>
        <dbReference type="SAM" id="MobiDB-lite"/>
    </source>
</evidence>
<comment type="subcellular location">
    <subcellularLocation>
        <location evidence="1">Membrane</location>
        <topology evidence="1">Multi-pass membrane protein</topology>
    </subcellularLocation>
</comment>
<dbReference type="InterPro" id="IPR010640">
    <property type="entry name" value="Low_temperature_requirement_A"/>
</dbReference>
<keyword evidence="4 7" id="KW-1133">Transmembrane helix</keyword>
<evidence type="ECO:0000256" key="4">
    <source>
        <dbReference type="ARBA" id="ARBA00022989"/>
    </source>
</evidence>
<sequence>MNCNELQESATGERYMIKRPKALQWFHNGRLVKESDEERQAGRFELFLDLLYVAIVANFSDDLAENPDGQHLAKYILIFAPAWHIWVDLREIMNSYYTDDLLQRLIILWVMALLVLYANNARLVDEDLSAMQTTAGAYVVARFTTMCAFLVCSFASYQHRMQARILAFFMFIGLFITIPLFFEEVSIEAKIAVVAVIIFYQEVTWSITLSPWIKRKLKLTYSTAVDIAHEIDRMAAFFIIILGEFVYSVIVGDPAGVGLTQGYAKAAFTLIIAFCLNWIYVSGDGSLEATHPIRRSAWTAFGFFLLHLPLSASFLIGGHIAAISTRLDEFEDGQRWLLGGGLGVGMFCLWIYGMLYRTHDEDCLILSKTPRIGMRLVVAIILLALPATNDSLSTTDFMAIVMSLFAFLIIWETIGGLLKGAQFFEPWTDRNPPIRDDRHMPSVSHIRGGLANARREFARHVNTASLPNAIHKPDEEARSIHYRTETSMTCSDSSSIKTINHVEDDNSVTDDIIGECSSYSTATQNYSETTAKATANAEATASSTEDMNGAQEPSAQLSADGAQTAVQRLGKAARENPMLAAATVVTGAGVAVVAVPALITAPIMGIAGMAGFTQAGIAGASIASALQASIGNVAAGSIFATVQSAAAGGYGVAALAGTAQAVGGAVAGAGSIGTAWTWLRGKPKAEPSKQ</sequence>
<dbReference type="InterPro" id="IPR038213">
    <property type="entry name" value="IFI6/IFI27-like_sf"/>
</dbReference>
<comment type="similarity">
    <text evidence="2">Belongs to the IFI6/IFI27 family.</text>
</comment>
<evidence type="ECO:0000256" key="3">
    <source>
        <dbReference type="ARBA" id="ARBA00022692"/>
    </source>
</evidence>
<evidence type="ECO:0000256" key="7">
    <source>
        <dbReference type="SAM" id="Phobius"/>
    </source>
</evidence>
<feature type="transmembrane region" description="Helical" evidence="7">
    <location>
        <begin position="101"/>
        <end position="118"/>
    </location>
</feature>
<dbReference type="AlphaFoldDB" id="A0A2T3Z818"/>
<name>A0A2T3Z818_TRIA4</name>
<dbReference type="Proteomes" id="UP000240493">
    <property type="component" value="Unassembled WGS sequence"/>
</dbReference>
<dbReference type="Gene3D" id="6.10.110.10">
    <property type="match status" value="1"/>
</dbReference>
<feature type="transmembrane region" description="Helical" evidence="7">
    <location>
        <begin position="578"/>
        <end position="599"/>
    </location>
</feature>
<dbReference type="GO" id="GO:0016020">
    <property type="term" value="C:membrane"/>
    <property type="evidence" value="ECO:0007669"/>
    <property type="project" value="UniProtKB-SubCell"/>
</dbReference>